<keyword evidence="4" id="KW-1185">Reference proteome</keyword>
<protein>
    <submittedName>
        <fullName evidence="3">Uncharacterized protein</fullName>
    </submittedName>
</protein>
<organism evidence="3">
    <name type="scientific">Salvia splendens</name>
    <name type="common">Scarlet sage</name>
    <dbReference type="NCBI Taxonomy" id="180675"/>
    <lineage>
        <taxon>Eukaryota</taxon>
        <taxon>Viridiplantae</taxon>
        <taxon>Streptophyta</taxon>
        <taxon>Embryophyta</taxon>
        <taxon>Tracheophyta</taxon>
        <taxon>Spermatophyta</taxon>
        <taxon>Magnoliopsida</taxon>
        <taxon>eudicotyledons</taxon>
        <taxon>Gunneridae</taxon>
        <taxon>Pentapetalae</taxon>
        <taxon>asterids</taxon>
        <taxon>lamiids</taxon>
        <taxon>Lamiales</taxon>
        <taxon>Lamiaceae</taxon>
        <taxon>Nepetoideae</taxon>
        <taxon>Mentheae</taxon>
        <taxon>Salviinae</taxon>
        <taxon>Salvia</taxon>
        <taxon>Salvia subgen. Calosphace</taxon>
        <taxon>core Calosphace</taxon>
    </lineage>
</organism>
<feature type="transmembrane region" description="Helical" evidence="2">
    <location>
        <begin position="72"/>
        <end position="93"/>
    </location>
</feature>
<dbReference type="InterPro" id="IPR036259">
    <property type="entry name" value="MFS_trans_sf"/>
</dbReference>
<keyword evidence="2" id="KW-0472">Membrane</keyword>
<keyword evidence="2" id="KW-1133">Transmembrane helix</keyword>
<reference evidence="3" key="1">
    <citation type="submission" date="2018-01" db="EMBL/GenBank/DDBJ databases">
        <authorList>
            <person name="Mao J.F."/>
        </authorList>
    </citation>
    <scope>NUCLEOTIDE SEQUENCE</scope>
    <source>
        <strain evidence="3">Huo1</strain>
        <tissue evidence="3">Leaf</tissue>
    </source>
</reference>
<reference evidence="3" key="2">
    <citation type="submission" date="2020-08" db="EMBL/GenBank/DDBJ databases">
        <title>Plant Genome Project.</title>
        <authorList>
            <person name="Zhang R.-G."/>
        </authorList>
    </citation>
    <scope>NUCLEOTIDE SEQUENCE</scope>
    <source>
        <strain evidence="3">Huo1</strain>
        <tissue evidence="3">Leaf</tissue>
    </source>
</reference>
<feature type="transmembrane region" description="Helical" evidence="2">
    <location>
        <begin position="46"/>
        <end position="65"/>
    </location>
</feature>
<sequence>MYLCYKNTGLVWSLIVEKTLFKIIITAHGSGGKVYDLRSAAVVVNLHRGISGVFIMAFTYAIDAYRGRLDRLLAVVFSTTACILGLIYIFLAGKEQLHLWPYYLDLVVMASAAQAGLTVTLKEIFDNQFRPMHQEKLFWNIASLLATIFAHSEKLVLLLIIVTVCFIFVFFLSSHSYVRATSELHHNNEGRTVEMSVWWLWVCLLILSVVSASGSTFFFSEDCTPNGDYLKDILSFDYWLRVAKASSFAFKDFGDIQRLNQDIMEFLRIGIPLLHLVVWCAISLVMTAMSVYWLTLHCILMGVTVGLAKTGFQWLYESQAVSHLKRYGWALGELAGGLGCLLSILCIFVFPGGDFSGMYNVIMAGLSVFNIILYLAVAFWYMGEWTLSEDQEGLCGSVEAGASTVMLHFEEGALGHVWVVHVVDKEKTVVSPLEVQAVEPGQGAPGADVPGTSRSCACRRGPPRTNLIVNTYHILINAPDSIHAINYMVCRHVILYIYPCIHTYVTKKFWQYYADMYLIKEILFLFPELIIRFKKSILFIVGLIWSFKFVEKTFFNILITRQLAAGMVYDLRSSVVAVNSLELISVVVVVISTYATKVCKGRFLMVLFSATVFIVVSSYDQMYRFASLPK</sequence>
<evidence type="ECO:0000256" key="1">
    <source>
        <dbReference type="ARBA" id="ARBA00044504"/>
    </source>
</evidence>
<evidence type="ECO:0000256" key="2">
    <source>
        <dbReference type="SAM" id="Phobius"/>
    </source>
</evidence>
<dbReference type="AlphaFoldDB" id="A0A8X8YFH3"/>
<gene>
    <name evidence="3" type="ORF">SASPL_106890</name>
</gene>
<evidence type="ECO:0000313" key="3">
    <source>
        <dbReference type="EMBL" id="KAG6428851.1"/>
    </source>
</evidence>
<evidence type="ECO:0000313" key="4">
    <source>
        <dbReference type="Proteomes" id="UP000298416"/>
    </source>
</evidence>
<keyword evidence="2" id="KW-0812">Transmembrane</keyword>
<feature type="transmembrane region" description="Helical" evidence="2">
    <location>
        <begin position="155"/>
        <end position="178"/>
    </location>
</feature>
<proteinExistence type="inferred from homology"/>
<dbReference type="EMBL" id="PNBA02000003">
    <property type="protein sequence ID" value="KAG6428851.1"/>
    <property type="molecule type" value="Genomic_DNA"/>
</dbReference>
<name>A0A8X8YFH3_SALSN</name>
<dbReference type="Proteomes" id="UP000298416">
    <property type="component" value="Unassembled WGS sequence"/>
</dbReference>
<comment type="caution">
    <text evidence="3">The sequence shown here is derived from an EMBL/GenBank/DDBJ whole genome shotgun (WGS) entry which is preliminary data.</text>
</comment>
<feature type="transmembrane region" description="Helical" evidence="2">
    <location>
        <begin position="266"/>
        <end position="286"/>
    </location>
</feature>
<feature type="transmembrane region" description="Helical" evidence="2">
    <location>
        <begin position="362"/>
        <end position="382"/>
    </location>
</feature>
<feature type="transmembrane region" description="Helical" evidence="2">
    <location>
        <begin position="292"/>
        <end position="315"/>
    </location>
</feature>
<accession>A0A8X8YFH3</accession>
<feature type="transmembrane region" description="Helical" evidence="2">
    <location>
        <begin position="537"/>
        <end position="559"/>
    </location>
</feature>
<feature type="transmembrane region" description="Helical" evidence="2">
    <location>
        <begin position="327"/>
        <end position="350"/>
    </location>
</feature>
<dbReference type="Gene3D" id="1.20.1250.20">
    <property type="entry name" value="MFS general substrate transporter like domains"/>
    <property type="match status" value="1"/>
</dbReference>
<feature type="transmembrane region" description="Helical" evidence="2">
    <location>
        <begin position="571"/>
        <end position="591"/>
    </location>
</feature>
<feature type="transmembrane region" description="Helical" evidence="2">
    <location>
        <begin position="198"/>
        <end position="219"/>
    </location>
</feature>
<comment type="similarity">
    <text evidence="1">Belongs to the major facilitator superfamily. Phosphate:H(+) symporter (TC 2.A.1.9) family.</text>
</comment>
<feature type="transmembrane region" description="Helical" evidence="2">
    <location>
        <begin position="603"/>
        <end position="619"/>
    </location>
</feature>